<evidence type="ECO:0000313" key="2">
    <source>
        <dbReference type="Proteomes" id="UP001064489"/>
    </source>
</evidence>
<reference evidence="1" key="2">
    <citation type="submission" date="2023-02" db="EMBL/GenBank/DDBJ databases">
        <authorList>
            <person name="Swenson N.G."/>
            <person name="Wegrzyn J.L."/>
            <person name="Mcevoy S.L."/>
        </authorList>
    </citation>
    <scope>NUCLEOTIDE SEQUENCE</scope>
    <source>
        <strain evidence="1">91603</strain>
        <tissue evidence="1">Leaf</tissue>
    </source>
</reference>
<gene>
    <name evidence="1" type="ORF">LWI28_017377</name>
</gene>
<accession>A0AAD5IFR6</accession>
<dbReference type="EMBL" id="JAJSOW010000106">
    <property type="protein sequence ID" value="KAI9161431.1"/>
    <property type="molecule type" value="Genomic_DNA"/>
</dbReference>
<keyword evidence="2" id="KW-1185">Reference proteome</keyword>
<sequence>MRGDFGLNGSGSVDGAVNCCVDSDETQSLKGGRELGKGGMNSRNEESEEAVLAPVLAELPVNKSLFKKKIDRASAIKKNSEWDFNEEFTKVLETCIAKGYDFNFKDKSFTEVIAAEDSGAKKGKIDDVEWLWVLTFMVRKRK</sequence>
<evidence type="ECO:0000313" key="1">
    <source>
        <dbReference type="EMBL" id="KAI9161431.1"/>
    </source>
</evidence>
<proteinExistence type="predicted"/>
<name>A0AAD5IFR6_ACENE</name>
<dbReference type="AlphaFoldDB" id="A0AAD5IFR6"/>
<organism evidence="1 2">
    <name type="scientific">Acer negundo</name>
    <name type="common">Box elder</name>
    <dbReference type="NCBI Taxonomy" id="4023"/>
    <lineage>
        <taxon>Eukaryota</taxon>
        <taxon>Viridiplantae</taxon>
        <taxon>Streptophyta</taxon>
        <taxon>Embryophyta</taxon>
        <taxon>Tracheophyta</taxon>
        <taxon>Spermatophyta</taxon>
        <taxon>Magnoliopsida</taxon>
        <taxon>eudicotyledons</taxon>
        <taxon>Gunneridae</taxon>
        <taxon>Pentapetalae</taxon>
        <taxon>rosids</taxon>
        <taxon>malvids</taxon>
        <taxon>Sapindales</taxon>
        <taxon>Sapindaceae</taxon>
        <taxon>Hippocastanoideae</taxon>
        <taxon>Acereae</taxon>
        <taxon>Acer</taxon>
    </lineage>
</organism>
<protein>
    <submittedName>
        <fullName evidence="1">Uncharacterized protein</fullName>
    </submittedName>
</protein>
<comment type="caution">
    <text evidence="1">The sequence shown here is derived from an EMBL/GenBank/DDBJ whole genome shotgun (WGS) entry which is preliminary data.</text>
</comment>
<dbReference type="Proteomes" id="UP001064489">
    <property type="component" value="Chromosome 2"/>
</dbReference>
<reference evidence="1" key="1">
    <citation type="journal article" date="2022" name="Plant J.">
        <title>Strategies of tolerance reflected in two North American maple genomes.</title>
        <authorList>
            <person name="McEvoy S.L."/>
            <person name="Sezen U.U."/>
            <person name="Trouern-Trend A."/>
            <person name="McMahon S.M."/>
            <person name="Schaberg P.G."/>
            <person name="Yang J."/>
            <person name="Wegrzyn J.L."/>
            <person name="Swenson N.G."/>
        </authorList>
    </citation>
    <scope>NUCLEOTIDE SEQUENCE</scope>
    <source>
        <strain evidence="1">91603</strain>
    </source>
</reference>